<reference evidence="6" key="1">
    <citation type="submission" date="2020-11" db="EMBL/GenBank/DDBJ databases">
        <title>Bacterial whole genome sequence for Panacibacter sp. DH6.</title>
        <authorList>
            <person name="Le V."/>
            <person name="Ko S."/>
            <person name="Ahn C.-Y."/>
            <person name="Oh H.-M."/>
        </authorList>
    </citation>
    <scope>NUCLEOTIDE SEQUENCE</scope>
    <source>
        <strain evidence="6">DH6</strain>
    </source>
</reference>
<feature type="transmembrane region" description="Helical" evidence="5">
    <location>
        <begin position="45"/>
        <end position="65"/>
    </location>
</feature>
<protein>
    <submittedName>
        <fullName evidence="6">DoxX family protein</fullName>
    </submittedName>
</protein>
<keyword evidence="4 5" id="KW-0472">Membrane</keyword>
<feature type="transmembrane region" description="Helical" evidence="5">
    <location>
        <begin position="72"/>
        <end position="91"/>
    </location>
</feature>
<keyword evidence="7" id="KW-1185">Reference proteome</keyword>
<dbReference type="RefSeq" id="WP_196990073.1">
    <property type="nucleotide sequence ID" value="NZ_JADWYR010000001.1"/>
</dbReference>
<keyword evidence="2 5" id="KW-0812">Transmembrane</keyword>
<evidence type="ECO:0000256" key="5">
    <source>
        <dbReference type="SAM" id="Phobius"/>
    </source>
</evidence>
<dbReference type="InterPro" id="IPR032808">
    <property type="entry name" value="DoxX"/>
</dbReference>
<dbReference type="Pfam" id="PF13564">
    <property type="entry name" value="DoxX_2"/>
    <property type="match status" value="1"/>
</dbReference>
<feature type="transmembrane region" description="Helical" evidence="5">
    <location>
        <begin position="97"/>
        <end position="115"/>
    </location>
</feature>
<evidence type="ECO:0000313" key="7">
    <source>
        <dbReference type="Proteomes" id="UP000628448"/>
    </source>
</evidence>
<organism evidence="6 7">
    <name type="scientific">Panacibacter microcysteis</name>
    <dbReference type="NCBI Taxonomy" id="2793269"/>
    <lineage>
        <taxon>Bacteria</taxon>
        <taxon>Pseudomonadati</taxon>
        <taxon>Bacteroidota</taxon>
        <taxon>Chitinophagia</taxon>
        <taxon>Chitinophagales</taxon>
        <taxon>Chitinophagaceae</taxon>
        <taxon>Panacibacter</taxon>
    </lineage>
</organism>
<comment type="caution">
    <text evidence="6">The sequence shown here is derived from an EMBL/GenBank/DDBJ whole genome shotgun (WGS) entry which is preliminary data.</text>
</comment>
<accession>A0A931E994</accession>
<gene>
    <name evidence="6" type="ORF">I5907_07385</name>
</gene>
<dbReference type="Proteomes" id="UP000628448">
    <property type="component" value="Unassembled WGS sequence"/>
</dbReference>
<evidence type="ECO:0000256" key="3">
    <source>
        <dbReference type="ARBA" id="ARBA00022989"/>
    </source>
</evidence>
<evidence type="ECO:0000313" key="6">
    <source>
        <dbReference type="EMBL" id="MBG9376051.1"/>
    </source>
</evidence>
<name>A0A931E994_9BACT</name>
<dbReference type="AlphaFoldDB" id="A0A931E994"/>
<comment type="subcellular location">
    <subcellularLocation>
        <location evidence="1">Membrane</location>
        <topology evidence="1">Multi-pass membrane protein</topology>
    </subcellularLocation>
</comment>
<evidence type="ECO:0000256" key="4">
    <source>
        <dbReference type="ARBA" id="ARBA00023136"/>
    </source>
</evidence>
<proteinExistence type="predicted"/>
<sequence>MKSARIVYWTTTLIIFLLEGVMPAFTSNSELAKQGFSYLGYPDYFRVMLTVFKVAGAILLVLPVVKGRVKEWVYAGFAFDFICAAASLTIVGGLSAAIIFPLVMLLILVASYVAYHKYASAKQSNTYFTKLATH</sequence>
<keyword evidence="3 5" id="KW-1133">Transmembrane helix</keyword>
<dbReference type="GO" id="GO:0016020">
    <property type="term" value="C:membrane"/>
    <property type="evidence" value="ECO:0007669"/>
    <property type="project" value="UniProtKB-SubCell"/>
</dbReference>
<evidence type="ECO:0000256" key="2">
    <source>
        <dbReference type="ARBA" id="ARBA00022692"/>
    </source>
</evidence>
<evidence type="ECO:0000256" key="1">
    <source>
        <dbReference type="ARBA" id="ARBA00004141"/>
    </source>
</evidence>
<dbReference type="EMBL" id="JADWYR010000001">
    <property type="protein sequence ID" value="MBG9376051.1"/>
    <property type="molecule type" value="Genomic_DNA"/>
</dbReference>
<feature type="transmembrane region" description="Helical" evidence="5">
    <location>
        <begin position="7"/>
        <end position="25"/>
    </location>
</feature>